<accession>A0A3B7MTY1</accession>
<protein>
    <submittedName>
        <fullName evidence="2">Uncharacterized protein</fullName>
    </submittedName>
</protein>
<reference evidence="2 3" key="1">
    <citation type="submission" date="2018-09" db="EMBL/GenBank/DDBJ databases">
        <title>Genome sequencing of strain 6GH32-13.</title>
        <authorList>
            <person name="Weon H.-Y."/>
            <person name="Heo J."/>
            <person name="Kwon S.-W."/>
        </authorList>
    </citation>
    <scope>NUCLEOTIDE SEQUENCE [LARGE SCALE GENOMIC DNA]</scope>
    <source>
        <strain evidence="2 3">5GH32-13</strain>
    </source>
</reference>
<organism evidence="2 3">
    <name type="scientific">Paraflavitalea soli</name>
    <dbReference type="NCBI Taxonomy" id="2315862"/>
    <lineage>
        <taxon>Bacteria</taxon>
        <taxon>Pseudomonadati</taxon>
        <taxon>Bacteroidota</taxon>
        <taxon>Chitinophagia</taxon>
        <taxon>Chitinophagales</taxon>
        <taxon>Chitinophagaceae</taxon>
        <taxon>Paraflavitalea</taxon>
    </lineage>
</organism>
<sequence>MLPILKLMLFPLLGGIVFLAGFRAYRYFNEKIISSRSLPALLLYTGLLIAVNISIVVVGILTLVKVYEWLS</sequence>
<dbReference type="EMBL" id="CP032157">
    <property type="protein sequence ID" value="AXY77568.1"/>
    <property type="molecule type" value="Genomic_DNA"/>
</dbReference>
<evidence type="ECO:0000256" key="1">
    <source>
        <dbReference type="SAM" id="Phobius"/>
    </source>
</evidence>
<keyword evidence="3" id="KW-1185">Reference proteome</keyword>
<name>A0A3B7MTY1_9BACT</name>
<dbReference type="AlphaFoldDB" id="A0A3B7MTY1"/>
<dbReference type="Proteomes" id="UP000263900">
    <property type="component" value="Chromosome"/>
</dbReference>
<feature type="transmembrane region" description="Helical" evidence="1">
    <location>
        <begin position="6"/>
        <end position="28"/>
    </location>
</feature>
<keyword evidence="1" id="KW-0812">Transmembrane</keyword>
<dbReference type="RefSeq" id="WP_119053442.1">
    <property type="nucleotide sequence ID" value="NZ_CP032157.1"/>
</dbReference>
<gene>
    <name evidence="2" type="ORF">D3H65_27870</name>
</gene>
<keyword evidence="1" id="KW-0472">Membrane</keyword>
<dbReference type="KEGG" id="pseg:D3H65_27870"/>
<feature type="transmembrane region" description="Helical" evidence="1">
    <location>
        <begin position="40"/>
        <end position="64"/>
    </location>
</feature>
<evidence type="ECO:0000313" key="2">
    <source>
        <dbReference type="EMBL" id="AXY77568.1"/>
    </source>
</evidence>
<evidence type="ECO:0000313" key="3">
    <source>
        <dbReference type="Proteomes" id="UP000263900"/>
    </source>
</evidence>
<keyword evidence="1" id="KW-1133">Transmembrane helix</keyword>
<proteinExistence type="predicted"/>